<proteinExistence type="predicted"/>
<dbReference type="EnsemblMetazoa" id="Aqu2.1.20286_001">
    <property type="protein sequence ID" value="Aqu2.1.20286_001"/>
    <property type="gene ID" value="Aqu2.1.20286"/>
</dbReference>
<reference evidence="1" key="1">
    <citation type="submission" date="2017-05" db="UniProtKB">
        <authorList>
            <consortium name="EnsemblMetazoa"/>
        </authorList>
    </citation>
    <scope>IDENTIFICATION</scope>
</reference>
<accession>A0A1X7TXT1</accession>
<protein>
    <submittedName>
        <fullName evidence="1">Uncharacterized protein</fullName>
    </submittedName>
</protein>
<dbReference type="InParanoid" id="A0A1X7TXT1"/>
<evidence type="ECO:0000313" key="1">
    <source>
        <dbReference type="EnsemblMetazoa" id="Aqu2.1.20286_001"/>
    </source>
</evidence>
<dbReference type="AlphaFoldDB" id="A0A1X7TXT1"/>
<name>A0A1X7TXT1_AMPQE</name>
<sequence>MSSELLSGFAEIEQLRDWEIGCMDLDTSLRGIVNNWHLSFVVSCKKEMLTDRAFTSDSISDSHIKRDLIQKGHTR</sequence>
<organism evidence="1">
    <name type="scientific">Amphimedon queenslandica</name>
    <name type="common">Sponge</name>
    <dbReference type="NCBI Taxonomy" id="400682"/>
    <lineage>
        <taxon>Eukaryota</taxon>
        <taxon>Metazoa</taxon>
        <taxon>Porifera</taxon>
        <taxon>Demospongiae</taxon>
        <taxon>Heteroscleromorpha</taxon>
        <taxon>Haplosclerida</taxon>
        <taxon>Niphatidae</taxon>
        <taxon>Amphimedon</taxon>
    </lineage>
</organism>